<dbReference type="OrthoDB" id="1681124at2"/>
<dbReference type="STRING" id="1123285.SAMN05660235_00446"/>
<keyword evidence="3" id="KW-1185">Reference proteome</keyword>
<keyword evidence="1" id="KW-1133">Transmembrane helix</keyword>
<evidence type="ECO:0000313" key="2">
    <source>
        <dbReference type="EMBL" id="SDF10065.1"/>
    </source>
</evidence>
<dbReference type="NCBIfam" id="TIGR02896">
    <property type="entry name" value="spore_III_AF"/>
    <property type="match status" value="1"/>
</dbReference>
<gene>
    <name evidence="2" type="ORF">SAMN05660235_00446</name>
</gene>
<dbReference type="EMBL" id="FNBU01000002">
    <property type="protein sequence ID" value="SDF10065.1"/>
    <property type="molecule type" value="Genomic_DNA"/>
</dbReference>
<proteinExistence type="predicted"/>
<organism evidence="2 3">
    <name type="scientific">Sporolituus thermophilus DSM 23256</name>
    <dbReference type="NCBI Taxonomy" id="1123285"/>
    <lineage>
        <taxon>Bacteria</taxon>
        <taxon>Bacillati</taxon>
        <taxon>Bacillota</taxon>
        <taxon>Negativicutes</taxon>
        <taxon>Selenomonadales</taxon>
        <taxon>Sporomusaceae</taxon>
        <taxon>Sporolituus</taxon>
    </lineage>
</organism>
<accession>A0A1G7IBN4</accession>
<keyword evidence="1" id="KW-0472">Membrane</keyword>
<evidence type="ECO:0000256" key="1">
    <source>
        <dbReference type="SAM" id="Phobius"/>
    </source>
</evidence>
<evidence type="ECO:0000313" key="3">
    <source>
        <dbReference type="Proteomes" id="UP000243333"/>
    </source>
</evidence>
<protein>
    <submittedName>
        <fullName evidence="2">Stage III sporulation protein AF</fullName>
    </submittedName>
</protein>
<keyword evidence="1" id="KW-0812">Transmembrane</keyword>
<feature type="transmembrane region" description="Helical" evidence="1">
    <location>
        <begin position="7"/>
        <end position="27"/>
    </location>
</feature>
<dbReference type="Proteomes" id="UP000243333">
    <property type="component" value="Unassembled WGS sequence"/>
</dbReference>
<dbReference type="InterPro" id="IPR014245">
    <property type="entry name" value="Spore_III_AF"/>
</dbReference>
<dbReference type="RefSeq" id="WP_093687672.1">
    <property type="nucleotide sequence ID" value="NZ_FNBU01000002.1"/>
</dbReference>
<name>A0A1G7IBN4_9FIRM</name>
<sequence>MIAILSAYIKQIILVVLFATFLELLLPNNSMQRFVRVILGLFIMLAVLNPVLEIINTQWGDRAAAVSAGTGQAADILRKSRDLAEEQSRLAQEVYRHDVAKQVRALAMAVDGVADARAAVELVETVDRRPTGAIKRVTVYITPGRTADRRNIEPITVKPHETADSKEEIEPQIKAKIIRTVAELYQLRPAQIEVKRMN</sequence>
<feature type="transmembrane region" description="Helical" evidence="1">
    <location>
        <begin position="33"/>
        <end position="52"/>
    </location>
</feature>
<reference evidence="3" key="1">
    <citation type="submission" date="2016-10" db="EMBL/GenBank/DDBJ databases">
        <authorList>
            <person name="Varghese N."/>
            <person name="Submissions S."/>
        </authorList>
    </citation>
    <scope>NUCLEOTIDE SEQUENCE [LARGE SCALE GENOMIC DNA]</scope>
    <source>
        <strain evidence="3">DSM 23256</strain>
    </source>
</reference>
<dbReference type="Pfam" id="PF09581">
    <property type="entry name" value="Spore_III_AF"/>
    <property type="match status" value="1"/>
</dbReference>
<dbReference type="AlphaFoldDB" id="A0A1G7IBN4"/>